<evidence type="ECO:0000256" key="3">
    <source>
        <dbReference type="ARBA" id="ARBA00022798"/>
    </source>
</evidence>
<dbReference type="EMBL" id="QPKB01000008">
    <property type="protein sequence ID" value="RWR91111.1"/>
    <property type="molecule type" value="Genomic_DNA"/>
</dbReference>
<dbReference type="SUPFAM" id="SSF51695">
    <property type="entry name" value="PLC-like phosphodiesterases"/>
    <property type="match status" value="2"/>
</dbReference>
<dbReference type="PROSITE" id="PS51704">
    <property type="entry name" value="GP_PDE"/>
    <property type="match status" value="2"/>
</dbReference>
<dbReference type="GO" id="GO:0006629">
    <property type="term" value="P:lipid metabolic process"/>
    <property type="evidence" value="ECO:0007669"/>
    <property type="project" value="InterPro"/>
</dbReference>
<dbReference type="FunFam" id="3.20.20.190:FF:000013">
    <property type="entry name" value="Glycerophosphodiester phosphodiesterase GDPDL3"/>
    <property type="match status" value="1"/>
</dbReference>
<keyword evidence="3" id="KW-0319">Glycerol metabolism</keyword>
<feature type="domain" description="GP-PDE" evidence="8">
    <location>
        <begin position="32"/>
        <end position="332"/>
    </location>
</feature>
<dbReference type="FunFam" id="3.20.20.190:FF:000011">
    <property type="entry name" value="Glycerophosphodiester phosphodiesterase GDPDL3"/>
    <property type="match status" value="1"/>
</dbReference>
<dbReference type="AlphaFoldDB" id="A0A3S3PI51"/>
<dbReference type="CDD" id="cd08604">
    <property type="entry name" value="GDPD_SHV3_repeat_2"/>
    <property type="match status" value="1"/>
</dbReference>
<keyword evidence="10" id="KW-1185">Reference proteome</keyword>
<dbReference type="Gene3D" id="3.20.20.190">
    <property type="entry name" value="Phosphatidylinositol (PI) phosphodiesterase"/>
    <property type="match status" value="2"/>
</dbReference>
<proteinExistence type="predicted"/>
<dbReference type="InterPro" id="IPR017946">
    <property type="entry name" value="PLC-like_Pdiesterase_TIM-brl"/>
</dbReference>
<organism evidence="9 10">
    <name type="scientific">Cinnamomum micranthum f. kanehirae</name>
    <dbReference type="NCBI Taxonomy" id="337451"/>
    <lineage>
        <taxon>Eukaryota</taxon>
        <taxon>Viridiplantae</taxon>
        <taxon>Streptophyta</taxon>
        <taxon>Embryophyta</taxon>
        <taxon>Tracheophyta</taxon>
        <taxon>Spermatophyta</taxon>
        <taxon>Magnoliopsida</taxon>
        <taxon>Magnoliidae</taxon>
        <taxon>Laurales</taxon>
        <taxon>Lauraceae</taxon>
        <taxon>Cinnamomum</taxon>
    </lineage>
</organism>
<keyword evidence="2 7" id="KW-0732">Signal</keyword>
<keyword evidence="4" id="KW-0378">Hydrolase</keyword>
<reference evidence="9 10" key="1">
    <citation type="journal article" date="2019" name="Nat. Plants">
        <title>Stout camphor tree genome fills gaps in understanding of flowering plant genome evolution.</title>
        <authorList>
            <person name="Chaw S.M."/>
            <person name="Liu Y.C."/>
            <person name="Wu Y.W."/>
            <person name="Wang H.Y."/>
            <person name="Lin C.I."/>
            <person name="Wu C.S."/>
            <person name="Ke H.M."/>
            <person name="Chang L.Y."/>
            <person name="Hsu C.Y."/>
            <person name="Yang H.T."/>
            <person name="Sudianto E."/>
            <person name="Hsu M.H."/>
            <person name="Wu K.P."/>
            <person name="Wang L.N."/>
            <person name="Leebens-Mack J.H."/>
            <person name="Tsai I.J."/>
        </authorList>
    </citation>
    <scope>NUCLEOTIDE SEQUENCE [LARGE SCALE GENOMIC DNA]</scope>
    <source>
        <strain evidence="10">cv. Chaw 1501</strain>
        <tissue evidence="9">Young leaves</tissue>
    </source>
</reference>
<gene>
    <name evidence="9" type="ORF">CKAN_02025000</name>
</gene>
<dbReference type="Pfam" id="PF03009">
    <property type="entry name" value="GDPD"/>
    <property type="match status" value="2"/>
</dbReference>
<evidence type="ECO:0000313" key="10">
    <source>
        <dbReference type="Proteomes" id="UP000283530"/>
    </source>
</evidence>
<evidence type="ECO:0000256" key="5">
    <source>
        <dbReference type="ARBA" id="ARBA00023180"/>
    </source>
</evidence>
<feature type="chain" id="PRO_5018790544" description="glycerophosphodiester phosphodiesterase" evidence="7">
    <location>
        <begin position="18"/>
        <end position="744"/>
    </location>
</feature>
<protein>
    <recommendedName>
        <fullName evidence="1">glycerophosphodiester phosphodiesterase</fullName>
        <ecNumber evidence="1">3.1.4.46</ecNumber>
    </recommendedName>
</protein>
<dbReference type="GO" id="GO:0008889">
    <property type="term" value="F:glycerophosphodiester phosphodiesterase activity"/>
    <property type="evidence" value="ECO:0007669"/>
    <property type="project" value="UniProtKB-EC"/>
</dbReference>
<dbReference type="OrthoDB" id="1058301at2759"/>
<comment type="catalytic activity">
    <reaction evidence="6">
        <text>a sn-glycero-3-phosphodiester + H2O = an alcohol + sn-glycerol 3-phosphate + H(+)</text>
        <dbReference type="Rhea" id="RHEA:12969"/>
        <dbReference type="ChEBI" id="CHEBI:15377"/>
        <dbReference type="ChEBI" id="CHEBI:15378"/>
        <dbReference type="ChEBI" id="CHEBI:30879"/>
        <dbReference type="ChEBI" id="CHEBI:57597"/>
        <dbReference type="ChEBI" id="CHEBI:83408"/>
        <dbReference type="EC" id="3.1.4.46"/>
    </reaction>
</comment>
<sequence>MVRCLFFILLLLHGVVGQKSIQKWPTFSGEAPLIVARGGYSGLFPESSEYAYQFATTTGISGGVGLFCDLQLTKDGVGICRTDLRLDNSTTIEDIFPKGKKSYPVNGKPVSGWFSVDYTMDQIFSNVTIIQNIFSRPSIFDASLPMMTIDDLMGLKPPKLWLNVQYDMFFKEHKLDIGAFVLDASTHMRINYISSPEIGFLKGLNEKLRKGKTKLIFRFLEADSTEPSTKQKYSSILENLSSIKAFASGILVPKEYIWPVSKEGYLQPHTNLVADAHKKGLEVFASGFANDNPGSYNYSYDPSAEYLQFIDNPDFSVDGVLTDFPSTASGALACFAQNKNSTVPTKGKPLIITHNGASGVYPGCTDLAYQQAVDDRADIIDCSVQMSKDGVTFCLNSADLMGDTTAMTAFISRSTTVPEIQQKSGIFSFDLTWSEIQGLKPEMISPVAQADLKRNPAYKNQGKFFTLSDFLDFAKGKAVPGILINIQNAAYLASNKGLDITDAVISALSKAGYEKETTQQVLIQSDDTSVLSAFQKFSNYKRVLMVPEVIGDAAKPAVEEIKHFANAVTLSRGSIVITENGFITGFTDVVNKMHAANISVYVSTLINEYVAIAFDYFSDPMVEISTYINALTVDGIMTEFPATATKFMRSPCFHPADDAPYSILPAQAGSLVSLVPPELLPPSEPPAPALTVANVVDPPLPSVKKVAPAPGEAAVAVGSLSVSPPVAVPAFCRIISSSKIVSSS</sequence>
<evidence type="ECO:0000256" key="6">
    <source>
        <dbReference type="ARBA" id="ARBA00047512"/>
    </source>
</evidence>
<keyword evidence="5" id="KW-0325">Glycoprotein</keyword>
<dbReference type="PANTHER" id="PTHR43620:SF44">
    <property type="entry name" value="GLYCEROPHOSPHODIESTER PHOSPHODIESTERASE GDPDL6-RELATED"/>
    <property type="match status" value="1"/>
</dbReference>
<dbReference type="CDD" id="cd08603">
    <property type="entry name" value="GDPD_SHV3_repeat_1"/>
    <property type="match status" value="1"/>
</dbReference>
<evidence type="ECO:0000256" key="7">
    <source>
        <dbReference type="SAM" id="SignalP"/>
    </source>
</evidence>
<evidence type="ECO:0000256" key="4">
    <source>
        <dbReference type="ARBA" id="ARBA00022801"/>
    </source>
</evidence>
<feature type="signal peptide" evidence="7">
    <location>
        <begin position="1"/>
        <end position="17"/>
    </location>
</feature>
<dbReference type="InterPro" id="IPR030395">
    <property type="entry name" value="GP_PDE_dom"/>
</dbReference>
<accession>A0A3S3PI51</accession>
<evidence type="ECO:0000259" key="8">
    <source>
        <dbReference type="PROSITE" id="PS51704"/>
    </source>
</evidence>
<dbReference type="EC" id="3.1.4.46" evidence="1"/>
<evidence type="ECO:0000256" key="2">
    <source>
        <dbReference type="ARBA" id="ARBA00022729"/>
    </source>
</evidence>
<name>A0A3S3PI51_9MAGN</name>
<comment type="caution">
    <text evidence="9">The sequence shown here is derived from an EMBL/GenBank/DDBJ whole genome shotgun (WGS) entry which is preliminary data.</text>
</comment>
<feature type="domain" description="GP-PDE" evidence="8">
    <location>
        <begin position="349"/>
        <end position="648"/>
    </location>
</feature>
<dbReference type="PANTHER" id="PTHR43620">
    <property type="entry name" value="GLYCEROPHOSPHORYL DIESTER PHOSPHODIESTERASE"/>
    <property type="match status" value="1"/>
</dbReference>
<dbReference type="GO" id="GO:0006071">
    <property type="term" value="P:glycerol metabolic process"/>
    <property type="evidence" value="ECO:0007669"/>
    <property type="project" value="UniProtKB-KW"/>
</dbReference>
<evidence type="ECO:0000313" key="9">
    <source>
        <dbReference type="EMBL" id="RWR91111.1"/>
    </source>
</evidence>
<dbReference type="STRING" id="337451.A0A3S3PI51"/>
<dbReference type="Proteomes" id="UP000283530">
    <property type="component" value="Unassembled WGS sequence"/>
</dbReference>
<evidence type="ECO:0000256" key="1">
    <source>
        <dbReference type="ARBA" id="ARBA00012247"/>
    </source>
</evidence>